<evidence type="ECO:0000259" key="2">
    <source>
        <dbReference type="PROSITE" id="PS50948"/>
    </source>
</evidence>
<dbReference type="EMBL" id="PVQB02000430">
    <property type="protein sequence ID" value="KAF4337285.1"/>
    <property type="molecule type" value="Genomic_DNA"/>
</dbReference>
<sequence>MKVVFLSALLIASASADAGTCTNDACLKAVGLSNCRARRWPPAHESDCSSFLQYTVIPSPTTVTATADRSTVTLKDTETLGPETDEATTTLPETTATTSITSDPVTVYVSVTPTKTVTVTVTPDPHLQTGINTITVEQTDVNTVTKTTYYSNPAKRAIAARSTKNILRPTDIPAYAASCTDADQYSSACACMGVEVTIITGTGSIVTETVDPHPDTEINIHTETVPAVTITTTLPVKTRTVTVTLPGPQITETTTAEATTVSTALTLDQDTSIVTEQATQVDKTTSVTTVTRSVGPICTTYAPATSCNCKFEVICDTQVNVDFATFTHAIDFNTFTDSFEDCMKRCDSNPSCQFGDFASLPNGGLCSTYSGDAGQSSTRSQSGTKYFEKDGNVDCSVCST</sequence>
<dbReference type="OrthoDB" id="5596743at2759"/>
<accession>A0A9P5DVS9</accession>
<protein>
    <recommendedName>
        <fullName evidence="2">Apple domain-containing protein</fullName>
    </recommendedName>
</protein>
<reference evidence="3" key="1">
    <citation type="journal article" date="2017" name="Mycologia">
        <title>Fusarium algeriense, sp. nov., a novel toxigenic crown rot pathogen of durum wheat from Algeria is nested in the Fusarium burgessii species complex.</title>
        <authorList>
            <person name="Laraba I."/>
            <person name="Keddad A."/>
            <person name="Boureghda H."/>
            <person name="Abdallah N."/>
            <person name="Vaughan M.M."/>
            <person name="Proctor R.H."/>
            <person name="Busman M."/>
            <person name="O'Donnell K."/>
        </authorList>
    </citation>
    <scope>NUCLEOTIDE SEQUENCE</scope>
    <source>
        <strain evidence="3">NRRL 25174</strain>
    </source>
</reference>
<feature type="signal peptide" evidence="1">
    <location>
        <begin position="1"/>
        <end position="16"/>
    </location>
</feature>
<evidence type="ECO:0000313" key="3">
    <source>
        <dbReference type="EMBL" id="KAF4337285.1"/>
    </source>
</evidence>
<organism evidence="3 4">
    <name type="scientific">Fusarium beomiforme</name>
    <dbReference type="NCBI Taxonomy" id="44412"/>
    <lineage>
        <taxon>Eukaryota</taxon>
        <taxon>Fungi</taxon>
        <taxon>Dikarya</taxon>
        <taxon>Ascomycota</taxon>
        <taxon>Pezizomycotina</taxon>
        <taxon>Sordariomycetes</taxon>
        <taxon>Hypocreomycetidae</taxon>
        <taxon>Hypocreales</taxon>
        <taxon>Nectriaceae</taxon>
        <taxon>Fusarium</taxon>
        <taxon>Fusarium burgessii species complex</taxon>
    </lineage>
</organism>
<dbReference type="AlphaFoldDB" id="A0A9P5DVS9"/>
<gene>
    <name evidence="3" type="ORF">FBEOM_8874</name>
</gene>
<name>A0A9P5DVS9_9HYPO</name>
<comment type="caution">
    <text evidence="3">The sequence shown here is derived from an EMBL/GenBank/DDBJ whole genome shotgun (WGS) entry which is preliminary data.</text>
</comment>
<dbReference type="Proteomes" id="UP000730481">
    <property type="component" value="Unassembled WGS sequence"/>
</dbReference>
<proteinExistence type="predicted"/>
<dbReference type="PROSITE" id="PS50948">
    <property type="entry name" value="PAN"/>
    <property type="match status" value="1"/>
</dbReference>
<dbReference type="InterPro" id="IPR003609">
    <property type="entry name" value="Pan_app"/>
</dbReference>
<evidence type="ECO:0000256" key="1">
    <source>
        <dbReference type="SAM" id="SignalP"/>
    </source>
</evidence>
<feature type="chain" id="PRO_5040370668" description="Apple domain-containing protein" evidence="1">
    <location>
        <begin position="17"/>
        <end position="400"/>
    </location>
</feature>
<keyword evidence="1" id="KW-0732">Signal</keyword>
<feature type="domain" description="Apple" evidence="2">
    <location>
        <begin position="309"/>
        <end position="391"/>
    </location>
</feature>
<dbReference type="Pfam" id="PF00024">
    <property type="entry name" value="PAN_1"/>
    <property type="match status" value="1"/>
</dbReference>
<keyword evidence="4" id="KW-1185">Reference proteome</keyword>
<evidence type="ECO:0000313" key="4">
    <source>
        <dbReference type="Proteomes" id="UP000730481"/>
    </source>
</evidence>
<reference evidence="3" key="2">
    <citation type="submission" date="2020-02" db="EMBL/GenBank/DDBJ databases">
        <title>Identification and distribution of gene clusters putatively required for synthesis of sphingolipid metabolism inhibitors in phylogenetically diverse species of the filamentous fungus Fusarium.</title>
        <authorList>
            <person name="Kim H.-S."/>
            <person name="Busman M."/>
            <person name="Brown D.W."/>
            <person name="Divon H."/>
            <person name="Uhlig S."/>
            <person name="Proctor R.H."/>
        </authorList>
    </citation>
    <scope>NUCLEOTIDE SEQUENCE</scope>
    <source>
        <strain evidence="3">NRRL 25174</strain>
    </source>
</reference>